<evidence type="ECO:0000313" key="1">
    <source>
        <dbReference type="EMBL" id="QAX81694.1"/>
    </source>
</evidence>
<evidence type="ECO:0000313" key="2">
    <source>
        <dbReference type="Proteomes" id="UP000288953"/>
    </source>
</evidence>
<keyword evidence="2" id="KW-1185">Reference proteome</keyword>
<dbReference type="Proteomes" id="UP000288953">
    <property type="component" value="Chromosome"/>
</dbReference>
<dbReference type="EMBL" id="CP026512">
    <property type="protein sequence ID" value="QAX81694.1"/>
    <property type="molecule type" value="Genomic_DNA"/>
</dbReference>
<sequence>MRSMPKNVTQYLLVQCIFEAYKRLEHRKNVPAKNVYYDA</sequence>
<accession>A0ABX5R871</accession>
<reference evidence="1 2" key="1">
    <citation type="journal article" date="2018" name="Genome Biol. Evol.">
        <title>Partnering With a Pest: Genomes of Hemlock Woolly Adelgid Symbionts Reveal Atypical Nutritional Provisioning Patterns in Dual-Obligate Bacteria.</title>
        <authorList>
            <person name="Weglarz K.M."/>
            <person name="Havill N.P."/>
            <person name="Burke G.R."/>
            <person name="von Dohlen C.D."/>
        </authorList>
    </citation>
    <scope>NUCLEOTIDE SEQUENCE [LARGE SCALE GENOMIC DNA]</scope>
    <source>
        <strain evidence="1 2">HWA_ENA</strain>
    </source>
</reference>
<name>A0ABX5R871_9PSED</name>
<proteinExistence type="predicted"/>
<protein>
    <submittedName>
        <fullName evidence="1">Uncharacterized protein</fullName>
    </submittedName>
</protein>
<organism evidence="1 2">
    <name type="scientific">Candidatus Pseudomonas adelgestsugas</name>
    <dbReference type="NCBI Taxonomy" id="1302376"/>
    <lineage>
        <taxon>Bacteria</taxon>
        <taxon>Pseudomonadati</taxon>
        <taxon>Pseudomonadota</taxon>
        <taxon>Gammaproteobacteria</taxon>
        <taxon>Pseudomonadales</taxon>
        <taxon>Pseudomonadaceae</taxon>
        <taxon>Pseudomonas</taxon>
    </lineage>
</organism>
<gene>
    <name evidence="1" type="ORF">C3B55_00339</name>
</gene>